<accession>A0A2H5QRW3</accession>
<gene>
    <name evidence="1" type="ORF">CUMW_255800</name>
</gene>
<sequence>MLVHERRNIPILKKGCKRRGVVMKEDHKNGGKEILSKSYSGNEALSGNREDNNAHKVGHGLEAVVLATIGAFEGGTTILAVDLSKVQASGLLKSKESRLPYLKCKVDPRKDYASKKAKSGWIFTMLGKIYLSSANHHESVLTREKKGVLGAEYHSFEKKAVDDSSKDRQVFEVAVVFEISVASKAGESFSQTQAINMTNIMYFFESSSKEATLIAPASPL</sequence>
<reference evidence="1 2" key="1">
    <citation type="journal article" date="2017" name="Front. Genet.">
        <title>Draft sequencing of the heterozygous diploid genome of Satsuma (Citrus unshiu Marc.) using a hybrid assembly approach.</title>
        <authorList>
            <person name="Shimizu T."/>
            <person name="Tanizawa Y."/>
            <person name="Mochizuki T."/>
            <person name="Nagasaki H."/>
            <person name="Yoshioka T."/>
            <person name="Toyoda A."/>
            <person name="Fujiyama A."/>
            <person name="Kaminuma E."/>
            <person name="Nakamura Y."/>
        </authorList>
    </citation>
    <scope>NUCLEOTIDE SEQUENCE [LARGE SCALE GENOMIC DNA]</scope>
    <source>
        <strain evidence="2">cv. Miyagawa wase</strain>
    </source>
</reference>
<evidence type="ECO:0000313" key="1">
    <source>
        <dbReference type="EMBL" id="GAY67358.1"/>
    </source>
</evidence>
<evidence type="ECO:0000313" key="2">
    <source>
        <dbReference type="Proteomes" id="UP000236630"/>
    </source>
</evidence>
<dbReference type="EMBL" id="BDQV01000691">
    <property type="protein sequence ID" value="GAY67358.1"/>
    <property type="molecule type" value="Genomic_DNA"/>
</dbReference>
<comment type="caution">
    <text evidence="1">The sequence shown here is derived from an EMBL/GenBank/DDBJ whole genome shotgun (WGS) entry which is preliminary data.</text>
</comment>
<organism evidence="1 2">
    <name type="scientific">Citrus unshiu</name>
    <name type="common">Satsuma mandarin</name>
    <name type="synonym">Citrus nobilis var. unshiu</name>
    <dbReference type="NCBI Taxonomy" id="55188"/>
    <lineage>
        <taxon>Eukaryota</taxon>
        <taxon>Viridiplantae</taxon>
        <taxon>Streptophyta</taxon>
        <taxon>Embryophyta</taxon>
        <taxon>Tracheophyta</taxon>
        <taxon>Spermatophyta</taxon>
        <taxon>Magnoliopsida</taxon>
        <taxon>eudicotyledons</taxon>
        <taxon>Gunneridae</taxon>
        <taxon>Pentapetalae</taxon>
        <taxon>rosids</taxon>
        <taxon>malvids</taxon>
        <taxon>Sapindales</taxon>
        <taxon>Rutaceae</taxon>
        <taxon>Aurantioideae</taxon>
        <taxon>Citrus</taxon>
    </lineage>
</organism>
<proteinExistence type="predicted"/>
<dbReference type="Proteomes" id="UP000236630">
    <property type="component" value="Unassembled WGS sequence"/>
</dbReference>
<dbReference type="AlphaFoldDB" id="A0A2H5QRW3"/>
<protein>
    <submittedName>
        <fullName evidence="1">Uncharacterized protein</fullName>
    </submittedName>
</protein>
<name>A0A2H5QRW3_CITUN</name>
<keyword evidence="2" id="KW-1185">Reference proteome</keyword>